<dbReference type="Gene3D" id="2.120.10.80">
    <property type="entry name" value="Kelch-type beta propeller"/>
    <property type="match status" value="1"/>
</dbReference>
<evidence type="ECO:0000256" key="3">
    <source>
        <dbReference type="SAM" id="Coils"/>
    </source>
</evidence>
<dbReference type="Pfam" id="PF24981">
    <property type="entry name" value="Beta-prop_ATRN-LZTR1"/>
    <property type="match status" value="1"/>
</dbReference>
<evidence type="ECO:0000313" key="6">
    <source>
        <dbReference type="EMBL" id="KAF2069655.1"/>
    </source>
</evidence>
<keyword evidence="7" id="KW-1185">Reference proteome</keyword>
<dbReference type="AlphaFoldDB" id="A0A8J4PKP8"/>
<dbReference type="EMBL" id="AJWJ01000621">
    <property type="protein sequence ID" value="KAF2069655.1"/>
    <property type="molecule type" value="Genomic_DNA"/>
</dbReference>
<comment type="caution">
    <text evidence="6">The sequence shown here is derived from an EMBL/GenBank/DDBJ whole genome shotgun (WGS) entry which is preliminary data.</text>
</comment>
<feature type="domain" description="Attractin/MKLN-like beta-propeller" evidence="5">
    <location>
        <begin position="365"/>
        <end position="581"/>
    </location>
</feature>
<proteinExistence type="predicted"/>
<dbReference type="InterPro" id="IPR006652">
    <property type="entry name" value="Kelch_1"/>
</dbReference>
<feature type="region of interest" description="Disordered" evidence="4">
    <location>
        <begin position="1"/>
        <end position="37"/>
    </location>
</feature>
<feature type="coiled-coil region" evidence="3">
    <location>
        <begin position="95"/>
        <end position="136"/>
    </location>
</feature>
<dbReference type="SMART" id="SM00612">
    <property type="entry name" value="Kelch"/>
    <property type="match status" value="2"/>
</dbReference>
<dbReference type="PANTHER" id="PTHR46260">
    <property type="entry name" value="RING-TYPE DOMAIN-CONTAINING PROTEIN"/>
    <property type="match status" value="1"/>
</dbReference>
<dbReference type="InterPro" id="IPR051746">
    <property type="entry name" value="Kelch_domain_containing_8"/>
</dbReference>
<dbReference type="PANTHER" id="PTHR46260:SF3">
    <property type="entry name" value="RING-TYPE DOMAIN-CONTAINING PROTEIN"/>
    <property type="match status" value="1"/>
</dbReference>
<dbReference type="Proteomes" id="UP000695562">
    <property type="component" value="Unassembled WGS sequence"/>
</dbReference>
<keyword evidence="1" id="KW-0880">Kelch repeat</keyword>
<organism evidence="6 7">
    <name type="scientific">Polysphondylium violaceum</name>
    <dbReference type="NCBI Taxonomy" id="133409"/>
    <lineage>
        <taxon>Eukaryota</taxon>
        <taxon>Amoebozoa</taxon>
        <taxon>Evosea</taxon>
        <taxon>Eumycetozoa</taxon>
        <taxon>Dictyostelia</taxon>
        <taxon>Dictyosteliales</taxon>
        <taxon>Dictyosteliaceae</taxon>
        <taxon>Polysphondylium</taxon>
    </lineage>
</organism>
<keyword evidence="2" id="KW-0677">Repeat</keyword>
<reference evidence="6" key="1">
    <citation type="submission" date="2020-01" db="EMBL/GenBank/DDBJ databases">
        <title>Development of genomics and gene disruption for Polysphondylium violaceum indicates a role for the polyketide synthase stlB in stalk morphogenesis.</title>
        <authorList>
            <person name="Narita B."/>
            <person name="Kawabe Y."/>
            <person name="Kin K."/>
            <person name="Saito T."/>
            <person name="Gibbs R."/>
            <person name="Kuspa A."/>
            <person name="Muzny D."/>
            <person name="Queller D."/>
            <person name="Richards S."/>
            <person name="Strassman J."/>
            <person name="Sucgang R."/>
            <person name="Worley K."/>
            <person name="Schaap P."/>
        </authorList>
    </citation>
    <scope>NUCLEOTIDE SEQUENCE</scope>
    <source>
        <strain evidence="6">QSvi11</strain>
    </source>
</reference>
<evidence type="ECO:0000256" key="1">
    <source>
        <dbReference type="ARBA" id="ARBA00022441"/>
    </source>
</evidence>
<sequence length="602" mass="68266">MIMNDVSTTPKVSITDTSSPSKDSHPNNQSNSNININNNSKSIIDTWGKTVNQLECYKELSEQTLEQCDESFIQCKKKIIQDFDTLINYLNDRKVEILTQLAIELESHKQELETNRDRATILVDQLNRKINGLDNKSDHPHPLTHSNSMSNLSGVLSPLKKSTSFQTDHLQVLKESISVIEWDWCGEFQSQTTTTKIIKSPKPVSTFVCNLLNIHEEEGNGNGGSVYNDDLESKTSISIEDSNGGGGGGSSITTSSSSLLSYLSKQNNGGVGNEKEVNVFGKLEFKVVENPEYKKLNSELPEKKFIFSIGGKLNGFDQYAMEKYDFKENIWRSLEPIASMDNDFTCNYDGKNHIYLFGGSLSPTRAIKYNILENQWEKLFSTCDNEIPEGGRFLHSSVFDQKQFIYLIGGFPRSTCILKFNLFTEQFSRQSSQTKSLWNISTIYESKSNSIYLVGGCNISRQSVNNFERYDVEQDKFYALEPLPMALYSTGSVLDEKNGHIYVFGGFNSQSNQCVSHVYRYDIKHNQWQKLDAEIPKQITISNSCLYDNDQFIYIVGGYHCVTKEFTENVYRFNIKSLEFDTTIPPYLHSKLKGGCSLFISK</sequence>
<name>A0A8J4PKP8_9MYCE</name>
<dbReference type="OrthoDB" id="45365at2759"/>
<dbReference type="InterPro" id="IPR015915">
    <property type="entry name" value="Kelch-typ_b-propeller"/>
</dbReference>
<keyword evidence="3" id="KW-0175">Coiled coil</keyword>
<protein>
    <recommendedName>
        <fullName evidence="5">Attractin/MKLN-like beta-propeller domain-containing protein</fullName>
    </recommendedName>
</protein>
<gene>
    <name evidence="6" type="ORF">CYY_009031</name>
</gene>
<feature type="compositionally biased region" description="Polar residues" evidence="4">
    <location>
        <begin position="1"/>
        <end position="21"/>
    </location>
</feature>
<evidence type="ECO:0000313" key="7">
    <source>
        <dbReference type="Proteomes" id="UP000695562"/>
    </source>
</evidence>
<evidence type="ECO:0000256" key="2">
    <source>
        <dbReference type="ARBA" id="ARBA00022737"/>
    </source>
</evidence>
<evidence type="ECO:0000259" key="5">
    <source>
        <dbReference type="Pfam" id="PF24981"/>
    </source>
</evidence>
<dbReference type="InterPro" id="IPR056737">
    <property type="entry name" value="Beta-prop_ATRN-MKLN-like"/>
</dbReference>
<dbReference type="SUPFAM" id="SSF117281">
    <property type="entry name" value="Kelch motif"/>
    <property type="match status" value="1"/>
</dbReference>
<evidence type="ECO:0000256" key="4">
    <source>
        <dbReference type="SAM" id="MobiDB-lite"/>
    </source>
</evidence>
<accession>A0A8J4PKP8</accession>
<feature type="compositionally biased region" description="Low complexity" evidence="4">
    <location>
        <begin position="27"/>
        <end position="37"/>
    </location>
</feature>